<evidence type="ECO:0000256" key="1">
    <source>
        <dbReference type="SAM" id="Phobius"/>
    </source>
</evidence>
<dbReference type="EMBL" id="CP018171">
    <property type="protein sequence ID" value="APH70165.1"/>
    <property type="molecule type" value="Genomic_DNA"/>
</dbReference>
<accession>A0A1L3SLE2</accession>
<name>A0A1L3SLE2_9HYPH</name>
<dbReference type="AlphaFoldDB" id="A0A1L3SLE2"/>
<dbReference type="RefSeq" id="WP_072601578.1">
    <property type="nucleotide sequence ID" value="NZ_CP018171.1"/>
</dbReference>
<gene>
    <name evidence="2" type="ORF">BSQ44_01285</name>
</gene>
<dbReference type="KEGG" id="meso:BSQ44_01285"/>
<dbReference type="Proteomes" id="UP000182840">
    <property type="component" value="Chromosome"/>
</dbReference>
<keyword evidence="1" id="KW-0472">Membrane</keyword>
<keyword evidence="1" id="KW-0812">Transmembrane</keyword>
<keyword evidence="3" id="KW-1185">Reference proteome</keyword>
<protein>
    <submittedName>
        <fullName evidence="2">Uncharacterized protein</fullName>
    </submittedName>
</protein>
<dbReference type="OrthoDB" id="7861086at2"/>
<keyword evidence="1" id="KW-1133">Transmembrane helix</keyword>
<feature type="transmembrane region" description="Helical" evidence="1">
    <location>
        <begin position="12"/>
        <end position="30"/>
    </location>
</feature>
<sequence length="86" mass="9399">MPLARLFWRDMMLVGSAINVVALVGAFAALQAGAAAWIVMAVYLSPIPWNLFLFAAVWRTAPREPEPWCTAARFAALAWLALAVLL</sequence>
<organism evidence="2 3">
    <name type="scientific">Aquibium oceanicum</name>
    <dbReference type="NCBI Taxonomy" id="1670800"/>
    <lineage>
        <taxon>Bacteria</taxon>
        <taxon>Pseudomonadati</taxon>
        <taxon>Pseudomonadota</taxon>
        <taxon>Alphaproteobacteria</taxon>
        <taxon>Hyphomicrobiales</taxon>
        <taxon>Phyllobacteriaceae</taxon>
        <taxon>Aquibium</taxon>
    </lineage>
</organism>
<feature type="transmembrane region" description="Helical" evidence="1">
    <location>
        <begin position="36"/>
        <end position="56"/>
    </location>
</feature>
<reference evidence="3" key="1">
    <citation type="submission" date="2016-11" db="EMBL/GenBank/DDBJ databases">
        <title>Mesorhizobium oceanicum sp. nov., isolated from deep seawater in South China Sea.</title>
        <authorList>
            <person name="Fu G.-Y."/>
        </authorList>
    </citation>
    <scope>NUCLEOTIDE SEQUENCE [LARGE SCALE GENOMIC DNA]</scope>
    <source>
        <strain evidence="3">B7</strain>
    </source>
</reference>
<evidence type="ECO:0000313" key="2">
    <source>
        <dbReference type="EMBL" id="APH70165.1"/>
    </source>
</evidence>
<proteinExistence type="predicted"/>
<evidence type="ECO:0000313" key="3">
    <source>
        <dbReference type="Proteomes" id="UP000182840"/>
    </source>
</evidence>